<dbReference type="PANTHER" id="PTHR11064">
    <property type="entry name" value="CCAAT-BINDING TRANSCRIPTION FACTOR-RELATED"/>
    <property type="match status" value="1"/>
</dbReference>
<dbReference type="Pfam" id="PF00808">
    <property type="entry name" value="CBFD_NFYB_HMF"/>
    <property type="match status" value="1"/>
</dbReference>
<dbReference type="InterPro" id="IPR027113">
    <property type="entry name" value="Transc_fact_NFYB/HAP3"/>
</dbReference>
<keyword evidence="3" id="KW-0238">DNA-binding</keyword>
<organism evidence="6">
    <name type="scientific">Theileria annulata</name>
    <dbReference type="NCBI Taxonomy" id="5874"/>
    <lineage>
        <taxon>Eukaryota</taxon>
        <taxon>Sar</taxon>
        <taxon>Alveolata</taxon>
        <taxon>Apicomplexa</taxon>
        <taxon>Aconoidasida</taxon>
        <taxon>Piroplasmida</taxon>
        <taxon>Theileriidae</taxon>
        <taxon>Theileria</taxon>
    </lineage>
</organism>
<evidence type="ECO:0000256" key="1">
    <source>
        <dbReference type="ARBA" id="ARBA00009053"/>
    </source>
</evidence>
<evidence type="ECO:0000313" key="6">
    <source>
        <dbReference type="EMBL" id="SVP93959.1"/>
    </source>
</evidence>
<evidence type="ECO:0000259" key="5">
    <source>
        <dbReference type="Pfam" id="PF00808"/>
    </source>
</evidence>
<sequence>MKSVLPNSAKIAKQAKDMIRDCVTEFIFFISSEASDLCNIERRKTLNADDIMLAMNKLGFEHYNKPLRNYHNKWKEIKDLNIPQNHTKS</sequence>
<feature type="domain" description="Transcription factor CBF/NF-Y/archaeal histone" evidence="5">
    <location>
        <begin position="1"/>
        <end position="55"/>
    </location>
</feature>
<protein>
    <submittedName>
        <fullName evidence="6">Histone-like transcription factor, putative</fullName>
    </submittedName>
</protein>
<dbReference type="InterPro" id="IPR009072">
    <property type="entry name" value="Histone-fold"/>
</dbReference>
<dbReference type="PANTHER" id="PTHR11064:SF9">
    <property type="entry name" value="NUCLEAR TRANSCRIPTION FACTOR Y SUBUNIT BETA"/>
    <property type="match status" value="1"/>
</dbReference>
<dbReference type="AlphaFoldDB" id="A0A3B0N7Y9"/>
<name>A0A3B0N7Y9_THEAN</name>
<dbReference type="PRINTS" id="PR00615">
    <property type="entry name" value="CCAATSUBUNTA"/>
</dbReference>
<reference evidence="6" key="1">
    <citation type="submission" date="2018-07" db="EMBL/GenBank/DDBJ databases">
        <authorList>
            <person name="Quirk P.G."/>
            <person name="Krulwich T.A."/>
        </authorList>
    </citation>
    <scope>NUCLEOTIDE SEQUENCE</scope>
    <source>
        <strain evidence="6">Anand</strain>
    </source>
</reference>
<proteinExistence type="inferred from homology"/>
<dbReference type="CDD" id="cd22907">
    <property type="entry name" value="HFD_NFYB"/>
    <property type="match status" value="1"/>
</dbReference>
<keyword evidence="2" id="KW-0805">Transcription regulation</keyword>
<keyword evidence="4" id="KW-0804">Transcription</keyword>
<dbReference type="GO" id="GO:0046982">
    <property type="term" value="F:protein heterodimerization activity"/>
    <property type="evidence" value="ECO:0007669"/>
    <property type="project" value="InterPro"/>
</dbReference>
<dbReference type="GO" id="GO:0000978">
    <property type="term" value="F:RNA polymerase II cis-regulatory region sequence-specific DNA binding"/>
    <property type="evidence" value="ECO:0007669"/>
    <property type="project" value="TreeGrafter"/>
</dbReference>
<dbReference type="Gene3D" id="1.10.20.10">
    <property type="entry name" value="Histone, subunit A"/>
    <property type="match status" value="1"/>
</dbReference>
<gene>
    <name evidence="6" type="ORF">TAT_000295600</name>
</gene>
<evidence type="ECO:0000256" key="3">
    <source>
        <dbReference type="ARBA" id="ARBA00023125"/>
    </source>
</evidence>
<dbReference type="VEuPathDB" id="PiroplasmaDB:TA18475"/>
<accession>A0A3B0N7Y9</accession>
<dbReference type="GO" id="GO:0016602">
    <property type="term" value="C:CCAAT-binding factor complex"/>
    <property type="evidence" value="ECO:0007669"/>
    <property type="project" value="InterPro"/>
</dbReference>
<comment type="similarity">
    <text evidence="1">Belongs to the NFYB/HAP3 subunit family.</text>
</comment>
<evidence type="ECO:0000256" key="4">
    <source>
        <dbReference type="ARBA" id="ARBA00023163"/>
    </source>
</evidence>
<dbReference type="SUPFAM" id="SSF47113">
    <property type="entry name" value="Histone-fold"/>
    <property type="match status" value="1"/>
</dbReference>
<dbReference type="EMBL" id="UIVT01000003">
    <property type="protein sequence ID" value="SVP93959.1"/>
    <property type="molecule type" value="Genomic_DNA"/>
</dbReference>
<dbReference type="InterPro" id="IPR003958">
    <property type="entry name" value="CBFA_NFYB_domain"/>
</dbReference>
<dbReference type="GO" id="GO:0001228">
    <property type="term" value="F:DNA-binding transcription activator activity, RNA polymerase II-specific"/>
    <property type="evidence" value="ECO:0007669"/>
    <property type="project" value="InterPro"/>
</dbReference>
<evidence type="ECO:0000256" key="2">
    <source>
        <dbReference type="ARBA" id="ARBA00023015"/>
    </source>
</evidence>